<evidence type="ECO:0000259" key="6">
    <source>
        <dbReference type="PROSITE" id="PS50975"/>
    </source>
</evidence>
<evidence type="ECO:0000313" key="9">
    <source>
        <dbReference type="Proteomes" id="UP000623967"/>
    </source>
</evidence>
<evidence type="ECO:0000256" key="2">
    <source>
        <dbReference type="ARBA" id="ARBA00022741"/>
    </source>
</evidence>
<dbReference type="SMART" id="SM00878">
    <property type="entry name" value="Biotin_carb_C"/>
    <property type="match status" value="1"/>
</dbReference>
<comment type="caution">
    <text evidence="8">The sequence shown here is derived from an EMBL/GenBank/DDBJ whole genome shotgun (WGS) entry which is preliminary data.</text>
</comment>
<dbReference type="PROSITE" id="PS00867">
    <property type="entry name" value="CPSASE_2"/>
    <property type="match status" value="1"/>
</dbReference>
<keyword evidence="1" id="KW-0436">Ligase</keyword>
<evidence type="ECO:0000256" key="1">
    <source>
        <dbReference type="ARBA" id="ARBA00022598"/>
    </source>
</evidence>
<dbReference type="NCBIfam" id="NF006367">
    <property type="entry name" value="PRK08591.1"/>
    <property type="match status" value="1"/>
</dbReference>
<dbReference type="InterPro" id="IPR005482">
    <property type="entry name" value="Biotin_COase_C"/>
</dbReference>
<feature type="domain" description="Biotin carboxylation" evidence="7">
    <location>
        <begin position="1"/>
        <end position="444"/>
    </location>
</feature>
<feature type="domain" description="ATP-grasp" evidence="6">
    <location>
        <begin position="119"/>
        <end position="316"/>
    </location>
</feature>
<dbReference type="PROSITE" id="PS00866">
    <property type="entry name" value="CPSASE_1"/>
    <property type="match status" value="1"/>
</dbReference>
<dbReference type="SUPFAM" id="SSF52440">
    <property type="entry name" value="PreATP-grasp domain"/>
    <property type="match status" value="1"/>
</dbReference>
<dbReference type="PANTHER" id="PTHR18866">
    <property type="entry name" value="CARBOXYLASE:PYRUVATE/ACETYL-COA/PROPIONYL-COA CARBOXYLASE"/>
    <property type="match status" value="1"/>
</dbReference>
<evidence type="ECO:0000256" key="3">
    <source>
        <dbReference type="ARBA" id="ARBA00022840"/>
    </source>
</evidence>
<proteinExistence type="predicted"/>
<gene>
    <name evidence="8" type="ORF">JK635_10160</name>
</gene>
<dbReference type="PANTHER" id="PTHR18866:SF128">
    <property type="entry name" value="UREA AMIDOLYASE"/>
    <property type="match status" value="1"/>
</dbReference>
<dbReference type="InterPro" id="IPR011054">
    <property type="entry name" value="Rudment_hybrid_motif"/>
</dbReference>
<keyword evidence="2 5" id="KW-0547">Nucleotide-binding</keyword>
<dbReference type="Gene3D" id="3.30.470.20">
    <property type="entry name" value="ATP-grasp fold, B domain"/>
    <property type="match status" value="1"/>
</dbReference>
<dbReference type="SUPFAM" id="SSF56059">
    <property type="entry name" value="Glutathione synthetase ATP-binding domain-like"/>
    <property type="match status" value="1"/>
</dbReference>
<dbReference type="PROSITE" id="PS50979">
    <property type="entry name" value="BC"/>
    <property type="match status" value="1"/>
</dbReference>
<dbReference type="RefSeq" id="WP_202653828.1">
    <property type="nucleotide sequence ID" value="NZ_JAESWB010000168.1"/>
</dbReference>
<protein>
    <submittedName>
        <fullName evidence="8">Acetyl-CoA carboxylase biotin carboxylase subunit</fullName>
    </submittedName>
</protein>
<dbReference type="InterPro" id="IPR050856">
    <property type="entry name" value="Biotin_carboxylase_complex"/>
</dbReference>
<sequence length="444" mass="48995">MQKILIANRGEIALRIIKTCQAMGIETVAVYSEADKDMPFVKAATKAVCIGEPPVNKSYLQADKILQAAIAEGADAIHPGYGFLSENAAFARQVIEAGLIFIGPSPATIELMGDKIISRKTMEQAGVPVVPGSGEGLKSMEEAINLAETIGYPIMLKASGGGGGIGMVLCENEQALKNSYASTKSRALTYFGSDEVFIEKYIANARHIEVQIFGDQQGNIVHLFERDCSIQRRHQKVIEESPSPFLSDSVRRRMYDTAVKAAQAVKYSNAGTIEFIVDEQENFYFLEMNTRLQVEHPVTEMITGLDLVKWQILAARGECLPLLQPEIFSAGHAIEFRLYAEDPVRFFPSPGKMTTFKWEEGPGIRIDFGYQEGGTVTPFYDPMIAKCIFYGETRKQALAAAEGFFHKLKIEGIKTNAPLFLAVLSNNDFLNGQYTTSFLANRRV</sequence>
<keyword evidence="9" id="KW-1185">Reference proteome</keyword>
<dbReference type="InterPro" id="IPR011764">
    <property type="entry name" value="Biotin_carboxylation_dom"/>
</dbReference>
<dbReference type="InterPro" id="IPR005479">
    <property type="entry name" value="CPAse_ATP-bd"/>
</dbReference>
<dbReference type="Pfam" id="PF00289">
    <property type="entry name" value="Biotin_carb_N"/>
    <property type="match status" value="1"/>
</dbReference>
<dbReference type="SUPFAM" id="SSF51246">
    <property type="entry name" value="Rudiment single hybrid motif"/>
    <property type="match status" value="1"/>
</dbReference>
<keyword evidence="3 5" id="KW-0067">ATP-binding</keyword>
<reference evidence="8 9" key="1">
    <citation type="submission" date="2021-01" db="EMBL/GenBank/DDBJ databases">
        <title>Genome public.</title>
        <authorList>
            <person name="Liu C."/>
            <person name="Sun Q."/>
        </authorList>
    </citation>
    <scope>NUCLEOTIDE SEQUENCE [LARGE SCALE GENOMIC DNA]</scope>
    <source>
        <strain evidence="8 9">YIM B02564</strain>
    </source>
</reference>
<dbReference type="Proteomes" id="UP000623967">
    <property type="component" value="Unassembled WGS sequence"/>
</dbReference>
<dbReference type="InterPro" id="IPR005481">
    <property type="entry name" value="BC-like_N"/>
</dbReference>
<evidence type="ECO:0000256" key="4">
    <source>
        <dbReference type="ARBA" id="ARBA00023267"/>
    </source>
</evidence>
<keyword evidence="4" id="KW-0092">Biotin</keyword>
<name>A0ABS1TRP4_9BACI</name>
<dbReference type="InterPro" id="IPR016185">
    <property type="entry name" value="PreATP-grasp_dom_sf"/>
</dbReference>
<dbReference type="Pfam" id="PF02786">
    <property type="entry name" value="CPSase_L_D2"/>
    <property type="match status" value="1"/>
</dbReference>
<evidence type="ECO:0000259" key="7">
    <source>
        <dbReference type="PROSITE" id="PS50979"/>
    </source>
</evidence>
<accession>A0ABS1TRP4</accession>
<evidence type="ECO:0000256" key="5">
    <source>
        <dbReference type="PROSITE-ProRule" id="PRU00409"/>
    </source>
</evidence>
<dbReference type="EMBL" id="JAESWB010000168">
    <property type="protein sequence ID" value="MBL4952575.1"/>
    <property type="molecule type" value="Genomic_DNA"/>
</dbReference>
<dbReference type="InterPro" id="IPR011761">
    <property type="entry name" value="ATP-grasp"/>
</dbReference>
<dbReference type="PROSITE" id="PS50975">
    <property type="entry name" value="ATP_GRASP"/>
    <property type="match status" value="1"/>
</dbReference>
<evidence type="ECO:0000313" key="8">
    <source>
        <dbReference type="EMBL" id="MBL4952575.1"/>
    </source>
</evidence>
<dbReference type="Pfam" id="PF02785">
    <property type="entry name" value="Biotin_carb_C"/>
    <property type="match status" value="1"/>
</dbReference>
<organism evidence="8 9">
    <name type="scientific">Neobacillus paridis</name>
    <dbReference type="NCBI Taxonomy" id="2803862"/>
    <lineage>
        <taxon>Bacteria</taxon>
        <taxon>Bacillati</taxon>
        <taxon>Bacillota</taxon>
        <taxon>Bacilli</taxon>
        <taxon>Bacillales</taxon>
        <taxon>Bacillaceae</taxon>
        <taxon>Neobacillus</taxon>
    </lineage>
</organism>